<feature type="domain" description="Mei2-like C-terminal RNA recognition motif" evidence="2">
    <location>
        <begin position="173"/>
        <end position="284"/>
    </location>
</feature>
<name>A0AAD5JSZ2_ACENE</name>
<comment type="caution">
    <text evidence="3">The sequence shown here is derived from an EMBL/GenBank/DDBJ whole genome shotgun (WGS) entry which is preliminary data.</text>
</comment>
<protein>
    <recommendedName>
        <fullName evidence="2">Mei2-like C-terminal RNA recognition motif domain-containing protein</fullName>
    </recommendedName>
</protein>
<evidence type="ECO:0000259" key="2">
    <source>
        <dbReference type="Pfam" id="PF04059"/>
    </source>
</evidence>
<feature type="region of interest" description="Disordered" evidence="1">
    <location>
        <begin position="1"/>
        <end position="33"/>
    </location>
</feature>
<organism evidence="3 4">
    <name type="scientific">Acer negundo</name>
    <name type="common">Box elder</name>
    <dbReference type="NCBI Taxonomy" id="4023"/>
    <lineage>
        <taxon>Eukaryota</taxon>
        <taxon>Viridiplantae</taxon>
        <taxon>Streptophyta</taxon>
        <taxon>Embryophyta</taxon>
        <taxon>Tracheophyta</taxon>
        <taxon>Spermatophyta</taxon>
        <taxon>Magnoliopsida</taxon>
        <taxon>eudicotyledons</taxon>
        <taxon>Gunneridae</taxon>
        <taxon>Pentapetalae</taxon>
        <taxon>rosids</taxon>
        <taxon>malvids</taxon>
        <taxon>Sapindales</taxon>
        <taxon>Sapindaceae</taxon>
        <taxon>Hippocastanoideae</taxon>
        <taxon>Acereae</taxon>
        <taxon>Acer</taxon>
    </lineage>
</organism>
<gene>
    <name evidence="3" type="ORF">LWI28_001091</name>
</gene>
<evidence type="ECO:0000313" key="4">
    <source>
        <dbReference type="Proteomes" id="UP001064489"/>
    </source>
</evidence>
<dbReference type="GO" id="GO:0003676">
    <property type="term" value="F:nucleic acid binding"/>
    <property type="evidence" value="ECO:0007669"/>
    <property type="project" value="InterPro"/>
</dbReference>
<evidence type="ECO:0000256" key="1">
    <source>
        <dbReference type="SAM" id="MobiDB-lite"/>
    </source>
</evidence>
<dbReference type="AlphaFoldDB" id="A0AAD5JSZ2"/>
<dbReference type="InterPro" id="IPR035979">
    <property type="entry name" value="RBD_domain_sf"/>
</dbReference>
<dbReference type="Proteomes" id="UP001064489">
    <property type="component" value="Chromosome 9"/>
</dbReference>
<dbReference type="EMBL" id="JAJSOW010000001">
    <property type="protein sequence ID" value="KAI9199984.1"/>
    <property type="molecule type" value="Genomic_DNA"/>
</dbReference>
<evidence type="ECO:0000313" key="3">
    <source>
        <dbReference type="EMBL" id="KAI9199984.1"/>
    </source>
</evidence>
<dbReference type="Pfam" id="PF04059">
    <property type="entry name" value="RRM_2"/>
    <property type="match status" value="1"/>
</dbReference>
<feature type="compositionally biased region" description="Pro residues" evidence="1">
    <location>
        <begin position="8"/>
        <end position="26"/>
    </location>
</feature>
<keyword evidence="4" id="KW-1185">Reference proteome</keyword>
<proteinExistence type="predicted"/>
<reference evidence="3" key="1">
    <citation type="journal article" date="2022" name="Plant J.">
        <title>Strategies of tolerance reflected in two North American maple genomes.</title>
        <authorList>
            <person name="McEvoy S.L."/>
            <person name="Sezen U.U."/>
            <person name="Trouern-Trend A."/>
            <person name="McMahon S.M."/>
            <person name="Schaberg P.G."/>
            <person name="Yang J."/>
            <person name="Wegrzyn J.L."/>
            <person name="Swenson N.G."/>
        </authorList>
    </citation>
    <scope>NUCLEOTIDE SEQUENCE</scope>
    <source>
        <strain evidence="3">91603</strain>
    </source>
</reference>
<dbReference type="InterPro" id="IPR007201">
    <property type="entry name" value="Mei2-like_Rrm_C"/>
</dbReference>
<reference evidence="3" key="2">
    <citation type="submission" date="2023-02" db="EMBL/GenBank/DDBJ databases">
        <authorList>
            <person name="Swenson N.G."/>
            <person name="Wegrzyn J.L."/>
            <person name="Mcevoy S.L."/>
        </authorList>
    </citation>
    <scope>NUCLEOTIDE SEQUENCE</scope>
    <source>
        <strain evidence="3">91603</strain>
        <tissue evidence="3">Leaf</tissue>
    </source>
</reference>
<accession>A0AAD5JSZ2</accession>
<dbReference type="SUPFAM" id="SSF54928">
    <property type="entry name" value="RNA-binding domain, RBD"/>
    <property type="match status" value="1"/>
</dbReference>
<sequence>MFQIPANTPLPPQPPPPPPPLYPKPLNPHAQPYTPYPPLTQALCPPPPQQIFKQPTPPLLLPGLKPVYFSYNPVFVYQPKVLWPPIFPQKLEQYNAFSQPKQEKSVSPYPLKELSGCSTSIDDNMKIVSKCTGKRFISPRKVESHKKWALKISSEKTGAAPAAAYEAMLKGNTSLMIRNIPNHFDRRDLIRILDKHCRNENSKAKLISDPCRSEYDFVYLPMDFGFCSNLGYAFVNFTTGAAALRFCLAFDQYQWEVSAPGQKKKICEITCATIQGKEGLVKNFEKSKFSCHTRRYLPVTLTPPRDGWNDTTPSLIGKCVGVGAAPPVNLRKVRLLMRKKGMVN</sequence>